<sequence length="287" mass="32786">MNNEDSVETKHSSEKTLSTVLASDNESIERKNEDTSMENGSPKTSEASDCSDNQEESEISVSEHNLEESREDFLFEIEKNLRSGHYSDYYNSIPPYFSKEHTFKEARRQENREKNRYIDIMPYDKTRVILNVSSCSTSGKDESSSTSSSGGIRARIQKPFVTALNTLFPGKDSADAQGDYINANYVNMRIGEESSDLEKKPSAYQRKWIASQGPLDNTKNDFWKMIYDSNASLIVMVTQTRELGRPKCEDYWPEEAEPVYFNNPKMLTVRLLSSEQEKEGLIARVLQ</sequence>
<name>E4YID4_OIKDI</name>
<dbReference type="PROSITE" id="PS50055">
    <property type="entry name" value="TYR_PHOSPHATASE_PTP"/>
    <property type="match status" value="1"/>
</dbReference>
<feature type="region of interest" description="Disordered" evidence="5">
    <location>
        <begin position="1"/>
        <end position="67"/>
    </location>
</feature>
<keyword evidence="4" id="KW-0904">Protein phosphatase</keyword>
<dbReference type="InterPro" id="IPR050348">
    <property type="entry name" value="Protein-Tyr_Phosphatase"/>
</dbReference>
<dbReference type="InterPro" id="IPR029021">
    <property type="entry name" value="Prot-tyrosine_phosphatase-like"/>
</dbReference>
<dbReference type="SMART" id="SM00194">
    <property type="entry name" value="PTPc"/>
    <property type="match status" value="1"/>
</dbReference>
<evidence type="ECO:0000256" key="1">
    <source>
        <dbReference type="ARBA" id="ARBA00009580"/>
    </source>
</evidence>
<feature type="compositionally biased region" description="Polar residues" evidence="5">
    <location>
        <begin position="15"/>
        <end position="25"/>
    </location>
</feature>
<dbReference type="Pfam" id="PF00102">
    <property type="entry name" value="Y_phosphatase"/>
    <property type="match status" value="1"/>
</dbReference>
<dbReference type="PANTHER" id="PTHR19134">
    <property type="entry name" value="RECEPTOR-TYPE TYROSINE-PROTEIN PHOSPHATASE"/>
    <property type="match status" value="1"/>
</dbReference>
<proteinExistence type="inferred from homology"/>
<dbReference type="PANTHER" id="PTHR19134:SF550">
    <property type="entry name" value="PROTEIN-TYROSINE-PHOSPHATASE"/>
    <property type="match status" value="1"/>
</dbReference>
<evidence type="ECO:0000259" key="6">
    <source>
        <dbReference type="PROSITE" id="PS50055"/>
    </source>
</evidence>
<comment type="similarity">
    <text evidence="1">Belongs to the protein-tyrosine phosphatase family.</text>
</comment>
<evidence type="ECO:0000256" key="5">
    <source>
        <dbReference type="SAM" id="MobiDB-lite"/>
    </source>
</evidence>
<evidence type="ECO:0000256" key="4">
    <source>
        <dbReference type="ARBA" id="ARBA00022912"/>
    </source>
</evidence>
<evidence type="ECO:0000256" key="2">
    <source>
        <dbReference type="ARBA" id="ARBA00013064"/>
    </source>
</evidence>
<accession>E4YID4</accession>
<evidence type="ECO:0000256" key="3">
    <source>
        <dbReference type="ARBA" id="ARBA00022801"/>
    </source>
</evidence>
<dbReference type="GO" id="GO:0004725">
    <property type="term" value="F:protein tyrosine phosphatase activity"/>
    <property type="evidence" value="ECO:0007669"/>
    <property type="project" value="UniProtKB-EC"/>
</dbReference>
<gene>
    <name evidence="7" type="ORF">GSOID_T00027050001</name>
</gene>
<feature type="domain" description="Tyrosine-protein phosphatase" evidence="6">
    <location>
        <begin position="86"/>
        <end position="287"/>
    </location>
</feature>
<dbReference type="EMBL" id="FN654605">
    <property type="protein sequence ID" value="CBY35245.1"/>
    <property type="molecule type" value="Genomic_DNA"/>
</dbReference>
<evidence type="ECO:0000313" key="7">
    <source>
        <dbReference type="EMBL" id="CBY35245.1"/>
    </source>
</evidence>
<keyword evidence="3" id="KW-0378">Hydrolase</keyword>
<dbReference type="Gene3D" id="3.90.190.10">
    <property type="entry name" value="Protein tyrosine phosphatase superfamily"/>
    <property type="match status" value="1"/>
</dbReference>
<dbReference type="PRINTS" id="PR00700">
    <property type="entry name" value="PRTYPHPHTASE"/>
</dbReference>
<dbReference type="Proteomes" id="UP000011014">
    <property type="component" value="Unassembled WGS sequence"/>
</dbReference>
<protein>
    <recommendedName>
        <fullName evidence="2">protein-tyrosine-phosphatase</fullName>
        <ecNumber evidence="2">3.1.3.48</ecNumber>
    </recommendedName>
</protein>
<dbReference type="AlphaFoldDB" id="E4YID4"/>
<feature type="compositionally biased region" description="Polar residues" evidence="5">
    <location>
        <begin position="37"/>
        <end position="51"/>
    </location>
</feature>
<dbReference type="EC" id="3.1.3.48" evidence="2"/>
<dbReference type="SUPFAM" id="SSF52799">
    <property type="entry name" value="(Phosphotyrosine protein) phosphatases II"/>
    <property type="match status" value="1"/>
</dbReference>
<reference evidence="7" key="1">
    <citation type="journal article" date="2010" name="Science">
        <title>Plasticity of animal genome architecture unmasked by rapid evolution of a pelagic tunicate.</title>
        <authorList>
            <person name="Denoeud F."/>
            <person name="Henriet S."/>
            <person name="Mungpakdee S."/>
            <person name="Aury J.M."/>
            <person name="Da Silva C."/>
            <person name="Brinkmann H."/>
            <person name="Mikhaleva J."/>
            <person name="Olsen L.C."/>
            <person name="Jubin C."/>
            <person name="Canestro C."/>
            <person name="Bouquet J.M."/>
            <person name="Danks G."/>
            <person name="Poulain J."/>
            <person name="Campsteijn C."/>
            <person name="Adamski M."/>
            <person name="Cross I."/>
            <person name="Yadetie F."/>
            <person name="Muffato M."/>
            <person name="Louis A."/>
            <person name="Butcher S."/>
            <person name="Tsagkogeorga G."/>
            <person name="Konrad A."/>
            <person name="Singh S."/>
            <person name="Jensen M.F."/>
            <person name="Cong E.H."/>
            <person name="Eikeseth-Otteraa H."/>
            <person name="Noel B."/>
            <person name="Anthouard V."/>
            <person name="Porcel B.M."/>
            <person name="Kachouri-Lafond R."/>
            <person name="Nishino A."/>
            <person name="Ugolini M."/>
            <person name="Chourrout P."/>
            <person name="Nishida H."/>
            <person name="Aasland R."/>
            <person name="Huzurbazar S."/>
            <person name="Westhof E."/>
            <person name="Delsuc F."/>
            <person name="Lehrach H."/>
            <person name="Reinhardt R."/>
            <person name="Weissenbach J."/>
            <person name="Roy S.W."/>
            <person name="Artiguenave F."/>
            <person name="Postlethwait J.H."/>
            <person name="Manak J.R."/>
            <person name="Thompson E.M."/>
            <person name="Jaillon O."/>
            <person name="Du Pasquier L."/>
            <person name="Boudinot P."/>
            <person name="Liberles D.A."/>
            <person name="Volff J.N."/>
            <person name="Philippe H."/>
            <person name="Lenhard B."/>
            <person name="Roest Crollius H."/>
            <person name="Wincker P."/>
            <person name="Chourrout D."/>
        </authorList>
    </citation>
    <scope>NUCLEOTIDE SEQUENCE [LARGE SCALE GENOMIC DNA]</scope>
</reference>
<dbReference type="InterPro" id="IPR000242">
    <property type="entry name" value="PTP_cat"/>
</dbReference>
<feature type="non-terminal residue" evidence="7">
    <location>
        <position position="287"/>
    </location>
</feature>
<organism evidence="7">
    <name type="scientific">Oikopleura dioica</name>
    <name type="common">Tunicate</name>
    <dbReference type="NCBI Taxonomy" id="34765"/>
    <lineage>
        <taxon>Eukaryota</taxon>
        <taxon>Metazoa</taxon>
        <taxon>Chordata</taxon>
        <taxon>Tunicata</taxon>
        <taxon>Appendicularia</taxon>
        <taxon>Copelata</taxon>
        <taxon>Oikopleuridae</taxon>
        <taxon>Oikopleura</taxon>
    </lineage>
</organism>